<dbReference type="PANTHER" id="PTHR11079:SF202">
    <property type="entry name" value="TRNA-SPECIFIC ADENOSINE DEAMINASE"/>
    <property type="match status" value="1"/>
</dbReference>
<dbReference type="HAMAP" id="MF_00972">
    <property type="entry name" value="tRNA_aden_deaminase"/>
    <property type="match status" value="1"/>
</dbReference>
<comment type="caution">
    <text evidence="9">The sequence shown here is derived from an EMBL/GenBank/DDBJ whole genome shotgun (WGS) entry which is preliminary data.</text>
</comment>
<feature type="active site" description="Proton donor" evidence="6">
    <location>
        <position position="48"/>
    </location>
</feature>
<feature type="binding site" evidence="6">
    <location>
        <position position="125"/>
    </location>
    <ligand>
        <name>Zn(2+)</name>
        <dbReference type="ChEBI" id="CHEBI:29105"/>
        <note>catalytic</note>
    </ligand>
</feature>
<keyword evidence="1 6" id="KW-0819">tRNA processing</keyword>
<feature type="binding site" evidence="6">
    <location>
        <position position="46"/>
    </location>
    <ligand>
        <name>Zn(2+)</name>
        <dbReference type="ChEBI" id="CHEBI:29105"/>
        <note>catalytic</note>
    </ligand>
</feature>
<dbReference type="Pfam" id="PF14437">
    <property type="entry name" value="MafB19-deam"/>
    <property type="match status" value="1"/>
</dbReference>
<dbReference type="EMBL" id="WBZJ01000001">
    <property type="protein sequence ID" value="KAB3523597.1"/>
    <property type="molecule type" value="Genomic_DNA"/>
</dbReference>
<evidence type="ECO:0000313" key="9">
    <source>
        <dbReference type="EMBL" id="KAB3523597.1"/>
    </source>
</evidence>
<sequence>MRRAFEVASATPAGDVPVGAVIVSPQGQELGCGTNRREADGDPLGHAEIAAMREAVRAVCVPGPRGGAGTGAHAEGGAGDVSASGDVSAGAGDGSTGGDVSAGGIDGWRLTGCTAYVTLEPCAMCAGALVGARVHRIVFASYEPNTGACGSVWDIPREHPLHKTQVRGGVLEEQGTALLSEFFARLRG</sequence>
<organism evidence="9 10">
    <name type="scientific">Corynebacterium zhongnanshanii</name>
    <dbReference type="NCBI Taxonomy" id="2768834"/>
    <lineage>
        <taxon>Bacteria</taxon>
        <taxon>Bacillati</taxon>
        <taxon>Actinomycetota</taxon>
        <taxon>Actinomycetes</taxon>
        <taxon>Mycobacteriales</taxon>
        <taxon>Corynebacteriaceae</taxon>
        <taxon>Corynebacterium</taxon>
    </lineage>
</organism>
<feature type="compositionally biased region" description="Gly residues" evidence="7">
    <location>
        <begin position="67"/>
        <end position="79"/>
    </location>
</feature>
<dbReference type="SUPFAM" id="SSF53927">
    <property type="entry name" value="Cytidine deaminase-like"/>
    <property type="match status" value="1"/>
</dbReference>
<dbReference type="Proteomes" id="UP000436181">
    <property type="component" value="Unassembled WGS sequence"/>
</dbReference>
<feature type="compositionally biased region" description="Low complexity" evidence="7">
    <location>
        <begin position="80"/>
        <end position="90"/>
    </location>
</feature>
<evidence type="ECO:0000259" key="8">
    <source>
        <dbReference type="PROSITE" id="PS51747"/>
    </source>
</evidence>
<comment type="catalytic activity">
    <reaction evidence="5 6">
        <text>adenosine(34) in tRNA + H2O + H(+) = inosine(34) in tRNA + NH4(+)</text>
        <dbReference type="Rhea" id="RHEA:43168"/>
        <dbReference type="Rhea" id="RHEA-COMP:10373"/>
        <dbReference type="Rhea" id="RHEA-COMP:10374"/>
        <dbReference type="ChEBI" id="CHEBI:15377"/>
        <dbReference type="ChEBI" id="CHEBI:15378"/>
        <dbReference type="ChEBI" id="CHEBI:28938"/>
        <dbReference type="ChEBI" id="CHEBI:74411"/>
        <dbReference type="ChEBI" id="CHEBI:82852"/>
        <dbReference type="EC" id="3.5.4.33"/>
    </reaction>
</comment>
<evidence type="ECO:0000256" key="4">
    <source>
        <dbReference type="ARBA" id="ARBA00022833"/>
    </source>
</evidence>
<dbReference type="InterPro" id="IPR016193">
    <property type="entry name" value="Cytidine_deaminase-like"/>
</dbReference>
<dbReference type="Gene3D" id="3.40.140.10">
    <property type="entry name" value="Cytidine Deaminase, domain 2"/>
    <property type="match status" value="1"/>
</dbReference>
<accession>A0ABQ6VGN5</accession>
<evidence type="ECO:0000256" key="3">
    <source>
        <dbReference type="ARBA" id="ARBA00022801"/>
    </source>
</evidence>
<comment type="similarity">
    <text evidence="6">Belongs to the cytidine and deoxycytidylate deaminase family.</text>
</comment>
<proteinExistence type="inferred from homology"/>
<name>A0ABQ6VGN5_9CORY</name>
<evidence type="ECO:0000256" key="2">
    <source>
        <dbReference type="ARBA" id="ARBA00022723"/>
    </source>
</evidence>
<dbReference type="Pfam" id="PF00383">
    <property type="entry name" value="dCMP_cyt_deam_1"/>
    <property type="match status" value="1"/>
</dbReference>
<evidence type="ECO:0000256" key="7">
    <source>
        <dbReference type="SAM" id="MobiDB-lite"/>
    </source>
</evidence>
<reference evidence="9 10" key="1">
    <citation type="submission" date="2019-10" db="EMBL/GenBank/DDBJ databases">
        <title>Corynebacterium sp novel species isolated from the respiratory tract of Marmot.</title>
        <authorList>
            <person name="Zhang G."/>
        </authorList>
    </citation>
    <scope>NUCLEOTIDE SEQUENCE [LARGE SCALE GENOMIC DNA]</scope>
    <source>
        <strain evidence="9 10">336</strain>
    </source>
</reference>
<comment type="subunit">
    <text evidence="6">Homodimer.</text>
</comment>
<evidence type="ECO:0000256" key="6">
    <source>
        <dbReference type="HAMAP-Rule" id="MF_00972"/>
    </source>
</evidence>
<keyword evidence="10" id="KW-1185">Reference proteome</keyword>
<comment type="function">
    <text evidence="6">Catalyzes the deamination of adenosine to inosine at the wobble position 34 of tRNA(Arg2).</text>
</comment>
<keyword evidence="4 6" id="KW-0862">Zinc</keyword>
<dbReference type="InterPro" id="IPR002125">
    <property type="entry name" value="CMP_dCMP_dom"/>
</dbReference>
<keyword evidence="3 6" id="KW-0378">Hydrolase</keyword>
<evidence type="ECO:0000256" key="5">
    <source>
        <dbReference type="ARBA" id="ARBA00048045"/>
    </source>
</evidence>
<evidence type="ECO:0000256" key="1">
    <source>
        <dbReference type="ARBA" id="ARBA00022694"/>
    </source>
</evidence>
<protein>
    <recommendedName>
        <fullName evidence="6">tRNA-specific adenosine deaminase</fullName>
        <ecNumber evidence="6">3.5.4.33</ecNumber>
    </recommendedName>
</protein>
<feature type="binding site" evidence="6">
    <location>
        <position position="122"/>
    </location>
    <ligand>
        <name>Zn(2+)</name>
        <dbReference type="ChEBI" id="CHEBI:29105"/>
        <note>catalytic</note>
    </ligand>
</feature>
<dbReference type="PROSITE" id="PS51747">
    <property type="entry name" value="CYT_DCMP_DEAMINASES_2"/>
    <property type="match status" value="1"/>
</dbReference>
<dbReference type="PANTHER" id="PTHR11079">
    <property type="entry name" value="CYTOSINE DEAMINASE FAMILY MEMBER"/>
    <property type="match status" value="1"/>
</dbReference>
<feature type="domain" description="CMP/dCMP-type deaminase" evidence="8">
    <location>
        <begin position="1"/>
        <end position="152"/>
    </location>
</feature>
<evidence type="ECO:0000313" key="10">
    <source>
        <dbReference type="Proteomes" id="UP000436181"/>
    </source>
</evidence>
<gene>
    <name evidence="6" type="primary">tadA</name>
    <name evidence="9" type="ORF">F8377_00925</name>
</gene>
<dbReference type="InterPro" id="IPR058535">
    <property type="entry name" value="MafB19-deam"/>
</dbReference>
<feature type="region of interest" description="Disordered" evidence="7">
    <location>
        <begin position="67"/>
        <end position="97"/>
    </location>
</feature>
<keyword evidence="2 6" id="KW-0479">Metal-binding</keyword>
<dbReference type="CDD" id="cd01285">
    <property type="entry name" value="nucleoside_deaminase"/>
    <property type="match status" value="1"/>
</dbReference>
<dbReference type="InterPro" id="IPR028883">
    <property type="entry name" value="tRNA_aden_deaminase"/>
</dbReference>
<dbReference type="EC" id="3.5.4.33" evidence="6"/>
<comment type="cofactor">
    <cofactor evidence="6">
        <name>Zn(2+)</name>
        <dbReference type="ChEBI" id="CHEBI:29105"/>
    </cofactor>
    <text evidence="6">Binds 1 zinc ion per subunit.</text>
</comment>